<dbReference type="Proteomes" id="UP000240739">
    <property type="component" value="Unassembled WGS sequence"/>
</dbReference>
<keyword evidence="2" id="KW-1185">Reference proteome</keyword>
<evidence type="ECO:0000313" key="2">
    <source>
        <dbReference type="Proteomes" id="UP000240739"/>
    </source>
</evidence>
<name>A0A2T4UGQ4_9ACTN</name>
<dbReference type="Pfam" id="PF10604">
    <property type="entry name" value="Polyketide_cyc2"/>
    <property type="match status" value="1"/>
</dbReference>
<dbReference type="AlphaFoldDB" id="A0A2T4UGQ4"/>
<dbReference type="SUPFAM" id="SSF55961">
    <property type="entry name" value="Bet v1-like"/>
    <property type="match status" value="1"/>
</dbReference>
<comment type="caution">
    <text evidence="1">The sequence shown here is derived from an EMBL/GenBank/DDBJ whole genome shotgun (WGS) entry which is preliminary data.</text>
</comment>
<gene>
    <name evidence="1" type="ORF">C7Y72_01570</name>
</gene>
<dbReference type="OrthoDB" id="9810827at2"/>
<dbReference type="EMBL" id="PYYB01000001">
    <property type="protein sequence ID" value="PTL58431.1"/>
    <property type="molecule type" value="Genomic_DNA"/>
</dbReference>
<dbReference type="RefSeq" id="WP_107566869.1">
    <property type="nucleotide sequence ID" value="NZ_PYYB01000001.1"/>
</dbReference>
<evidence type="ECO:0008006" key="3">
    <source>
        <dbReference type="Google" id="ProtNLM"/>
    </source>
</evidence>
<accession>A0A2T4UGQ4</accession>
<dbReference type="Gene3D" id="3.30.530.20">
    <property type="match status" value="1"/>
</dbReference>
<evidence type="ECO:0000313" key="1">
    <source>
        <dbReference type="EMBL" id="PTL58431.1"/>
    </source>
</evidence>
<reference evidence="1 2" key="1">
    <citation type="submission" date="2018-03" db="EMBL/GenBank/DDBJ databases">
        <title>Aquarubrobacter algicola gen. nov., sp. nov., a novel actinobacterium isolated from shallow eutrophic lake during the end of cyanobacterial harmful algal blooms.</title>
        <authorList>
            <person name="Chun S.J."/>
        </authorList>
    </citation>
    <scope>NUCLEOTIDE SEQUENCE [LARGE SCALE GENOMIC DNA]</scope>
    <source>
        <strain evidence="1 2">Seoho-28</strain>
    </source>
</reference>
<proteinExistence type="predicted"/>
<protein>
    <recommendedName>
        <fullName evidence="3">SRPBCC family protein</fullName>
    </recommendedName>
</protein>
<sequence>MPLLAETTATVPASAEAVWAVLADVEARPRWHPRLQRAWLDGPLAPGVRGGLHPERTRPVDLEVGVVQPQRRLTLVGVHGLPVARGTYEHELRPLGDDACEVTLRMRVDGPAARLVALLAGRLLRAWAQPGPLQALGALARERDARTAPSP</sequence>
<organism evidence="1 2">
    <name type="scientific">Paraconexibacter algicola</name>
    <dbReference type="NCBI Taxonomy" id="2133960"/>
    <lineage>
        <taxon>Bacteria</taxon>
        <taxon>Bacillati</taxon>
        <taxon>Actinomycetota</taxon>
        <taxon>Thermoleophilia</taxon>
        <taxon>Solirubrobacterales</taxon>
        <taxon>Paraconexibacteraceae</taxon>
        <taxon>Paraconexibacter</taxon>
    </lineage>
</organism>
<dbReference type="InterPro" id="IPR023393">
    <property type="entry name" value="START-like_dom_sf"/>
</dbReference>
<dbReference type="InterPro" id="IPR019587">
    <property type="entry name" value="Polyketide_cyclase/dehydratase"/>
</dbReference>